<keyword evidence="11 12" id="KW-0472">Membrane</keyword>
<evidence type="ECO:0000256" key="2">
    <source>
        <dbReference type="ARBA" id="ARBA00005001"/>
    </source>
</evidence>
<evidence type="ECO:0000256" key="5">
    <source>
        <dbReference type="ARBA" id="ARBA00022475"/>
    </source>
</evidence>
<comment type="pathway">
    <text evidence="2">Glycan metabolism; osmoregulated periplasmic glucan (OPG) biosynthesis.</text>
</comment>
<keyword evidence="10 12" id="KW-1133">Transmembrane helix</keyword>
<evidence type="ECO:0000256" key="1">
    <source>
        <dbReference type="ARBA" id="ARBA00004429"/>
    </source>
</evidence>
<dbReference type="InterPro" id="IPR050321">
    <property type="entry name" value="Glycosyltr_2/OpgH_subfam"/>
</dbReference>
<dbReference type="AlphaFoldDB" id="A0A953NBD3"/>
<evidence type="ECO:0000259" key="13">
    <source>
        <dbReference type="Pfam" id="PF13632"/>
    </source>
</evidence>
<dbReference type="InterPro" id="IPR029044">
    <property type="entry name" value="Nucleotide-diphossugar_trans"/>
</dbReference>
<sequence length="580" mass="64710">MNNPTAPAIHLRRILFATLALSTFVFLLWLMHRALGPAVSSMAHIAILVLFALTLPWMVIGFWNATIGFIICRFVRDPLALVVPDALHASSAQPITLSTALLLCIRNETPERLERNIEVMLASLTEPEIAPHIHLYVLSDTDSQQIGEQEQACFDAMQKRWKQSIAITYRRRTNNKGYKAGNIADFCERWGNQHDIAITLDADSFMTGKAIMRLIRIMQATPKLGILQGLVVGLPSTSGFTRLFQYGMRLGMRSYTMGSAWWQSDCGPYWGHNAAIRLAPFIAHCELPALPGPNGTTRHILSHDQIEAVLMRKAGFDVRVIPQEDESWEENPPTLVEYIRRDLRWCEGNLQYIHLLRLPGLLFMSRYQLCVAIFMFLGSPAWIVLLTLGIVSACFSSDPSQIMHGSYGVVLMIATLTMWYLPKIAGAADVVSRASERKRFGGTLRFVTGFTLEMVFSILMTPITWLNHTIFMTGLVFGKKAGWGAQARDDHSIALGTALKQFWPHTLLGLFGVVGLFISHPHLLPYSFFVLGGLLLSVPIAVLTSLPCFGAILIQHKLLSLPEEIDPPEALKSLHLRALS</sequence>
<evidence type="ECO:0000313" key="15">
    <source>
        <dbReference type="Proteomes" id="UP000739565"/>
    </source>
</evidence>
<evidence type="ECO:0000256" key="9">
    <source>
        <dbReference type="ARBA" id="ARBA00022692"/>
    </source>
</evidence>
<name>A0A953NBD3_9BURK</name>
<feature type="transmembrane region" description="Helical" evidence="12">
    <location>
        <begin position="367"/>
        <end position="390"/>
    </location>
</feature>
<dbReference type="InterPro" id="IPR001173">
    <property type="entry name" value="Glyco_trans_2-like"/>
</dbReference>
<dbReference type="PANTHER" id="PTHR43867:SF5">
    <property type="entry name" value="GLUCANS BIOSYNTHESIS GLUCOSYLTRANSFERASE H"/>
    <property type="match status" value="1"/>
</dbReference>
<feature type="transmembrane region" description="Helical" evidence="12">
    <location>
        <begin position="442"/>
        <end position="465"/>
    </location>
</feature>
<dbReference type="GO" id="GO:0005886">
    <property type="term" value="C:plasma membrane"/>
    <property type="evidence" value="ECO:0007669"/>
    <property type="project" value="UniProtKB-SubCell"/>
</dbReference>
<dbReference type="NCBIfam" id="NF003962">
    <property type="entry name" value="PRK05454.2-5"/>
    <property type="match status" value="1"/>
</dbReference>
<dbReference type="PANTHER" id="PTHR43867">
    <property type="entry name" value="CELLULOSE SYNTHASE CATALYTIC SUBUNIT A [UDP-FORMING]"/>
    <property type="match status" value="1"/>
</dbReference>
<dbReference type="GO" id="GO:0016758">
    <property type="term" value="F:hexosyltransferase activity"/>
    <property type="evidence" value="ECO:0007669"/>
    <property type="project" value="TreeGrafter"/>
</dbReference>
<comment type="subcellular location">
    <subcellularLocation>
        <location evidence="1">Cell inner membrane</location>
        <topology evidence="1">Multi-pass membrane protein</topology>
    </subcellularLocation>
</comment>
<evidence type="ECO:0000256" key="8">
    <source>
        <dbReference type="ARBA" id="ARBA00022679"/>
    </source>
</evidence>
<evidence type="ECO:0000256" key="11">
    <source>
        <dbReference type="ARBA" id="ARBA00023136"/>
    </source>
</evidence>
<dbReference type="Proteomes" id="UP000739565">
    <property type="component" value="Unassembled WGS sequence"/>
</dbReference>
<keyword evidence="9 12" id="KW-0812">Transmembrane</keyword>
<keyword evidence="7 14" id="KW-0328">Glycosyltransferase</keyword>
<keyword evidence="5" id="KW-1003">Cell membrane</keyword>
<evidence type="ECO:0000256" key="10">
    <source>
        <dbReference type="ARBA" id="ARBA00022989"/>
    </source>
</evidence>
<evidence type="ECO:0000256" key="6">
    <source>
        <dbReference type="ARBA" id="ARBA00022519"/>
    </source>
</evidence>
<dbReference type="EMBL" id="JAHXRI010000006">
    <property type="protein sequence ID" value="MBZ1350564.1"/>
    <property type="molecule type" value="Genomic_DNA"/>
</dbReference>
<evidence type="ECO:0000256" key="7">
    <source>
        <dbReference type="ARBA" id="ARBA00022676"/>
    </source>
</evidence>
<organism evidence="14 15">
    <name type="scientific">Zwartia hollandica</name>
    <dbReference type="NCBI Taxonomy" id="324606"/>
    <lineage>
        <taxon>Bacteria</taxon>
        <taxon>Pseudomonadati</taxon>
        <taxon>Pseudomonadota</taxon>
        <taxon>Betaproteobacteria</taxon>
        <taxon>Burkholderiales</taxon>
        <taxon>Alcaligenaceae</taxon>
        <taxon>Zwartia</taxon>
    </lineage>
</organism>
<protein>
    <recommendedName>
        <fullName evidence="4">Glucans biosynthesis glucosyltransferase H</fullName>
    </recommendedName>
</protein>
<dbReference type="Gene3D" id="3.90.550.10">
    <property type="entry name" value="Spore Coat Polysaccharide Biosynthesis Protein SpsA, Chain A"/>
    <property type="match status" value="1"/>
</dbReference>
<feature type="transmembrane region" description="Helical" evidence="12">
    <location>
        <begin position="12"/>
        <end position="31"/>
    </location>
</feature>
<dbReference type="Pfam" id="PF13632">
    <property type="entry name" value="Glyco_trans_2_3"/>
    <property type="match status" value="1"/>
</dbReference>
<feature type="transmembrane region" description="Helical" evidence="12">
    <location>
        <begin position="526"/>
        <end position="554"/>
    </location>
</feature>
<evidence type="ECO:0000256" key="12">
    <source>
        <dbReference type="SAM" id="Phobius"/>
    </source>
</evidence>
<dbReference type="SUPFAM" id="SSF53448">
    <property type="entry name" value="Nucleotide-diphospho-sugar transferases"/>
    <property type="match status" value="1"/>
</dbReference>
<dbReference type="RefSeq" id="WP_259660937.1">
    <property type="nucleotide sequence ID" value="NZ_JAHXRI010000006.1"/>
</dbReference>
<feature type="transmembrane region" description="Helical" evidence="12">
    <location>
        <begin position="43"/>
        <end position="71"/>
    </location>
</feature>
<proteinExistence type="inferred from homology"/>
<comment type="caution">
    <text evidence="14">The sequence shown here is derived from an EMBL/GenBank/DDBJ whole genome shotgun (WGS) entry which is preliminary data.</text>
</comment>
<feature type="transmembrane region" description="Helical" evidence="12">
    <location>
        <begin position="402"/>
        <end position="421"/>
    </location>
</feature>
<feature type="transmembrane region" description="Helical" evidence="12">
    <location>
        <begin position="502"/>
        <end position="519"/>
    </location>
</feature>
<keyword evidence="8 14" id="KW-0808">Transferase</keyword>
<keyword evidence="15" id="KW-1185">Reference proteome</keyword>
<evidence type="ECO:0000256" key="4">
    <source>
        <dbReference type="ARBA" id="ARBA00020585"/>
    </source>
</evidence>
<accession>A0A953NBD3</accession>
<evidence type="ECO:0000256" key="3">
    <source>
        <dbReference type="ARBA" id="ARBA00009337"/>
    </source>
</evidence>
<keyword evidence="6" id="KW-0997">Cell inner membrane</keyword>
<evidence type="ECO:0000313" key="14">
    <source>
        <dbReference type="EMBL" id="MBZ1350564.1"/>
    </source>
</evidence>
<gene>
    <name evidence="14" type="primary">mdoH</name>
    <name evidence="14" type="ORF">KZZ10_07875</name>
</gene>
<dbReference type="NCBIfam" id="NF003958">
    <property type="entry name" value="PRK05454.2-1"/>
    <property type="match status" value="1"/>
</dbReference>
<comment type="similarity">
    <text evidence="3">Belongs to the glycosyltransferase 2 family. OpgH subfamily.</text>
</comment>
<feature type="domain" description="Glycosyltransferase 2-like" evidence="13">
    <location>
        <begin position="198"/>
        <end position="390"/>
    </location>
</feature>
<reference evidence="14" key="1">
    <citation type="submission" date="2021-07" db="EMBL/GenBank/DDBJ databases">
        <title>New genus and species of the family Alcaligenaceae.</title>
        <authorList>
            <person name="Hahn M.W."/>
        </authorList>
    </citation>
    <scope>NUCLEOTIDE SEQUENCE</scope>
    <source>
        <strain evidence="14">LF4-65</strain>
    </source>
</reference>